<feature type="compositionally biased region" description="Basic and acidic residues" evidence="2">
    <location>
        <begin position="61"/>
        <end position="75"/>
    </location>
</feature>
<feature type="coiled-coil region" evidence="1">
    <location>
        <begin position="243"/>
        <end position="277"/>
    </location>
</feature>
<keyword evidence="4" id="KW-1185">Reference proteome</keyword>
<dbReference type="AlphaFoldDB" id="A0A7N0TYR2"/>
<accession>A0A7N0TYR2</accession>
<feature type="compositionally biased region" description="Polar residues" evidence="2">
    <location>
        <begin position="498"/>
        <end position="510"/>
    </location>
</feature>
<keyword evidence="1" id="KW-0175">Coiled coil</keyword>
<dbReference type="InterPro" id="IPR043424">
    <property type="entry name" value="BLT-like"/>
</dbReference>
<evidence type="ECO:0000313" key="3">
    <source>
        <dbReference type="EnsemblPlants" id="Kaladp0048s0438.1.v1.1"/>
    </source>
</evidence>
<reference evidence="3" key="1">
    <citation type="submission" date="2021-01" db="UniProtKB">
        <authorList>
            <consortium name="EnsemblPlants"/>
        </authorList>
    </citation>
    <scope>IDENTIFICATION</scope>
</reference>
<dbReference type="PANTHER" id="PTHR31071:SF2">
    <property type="entry name" value="ACTIN CYTOSKELETON-REGULATORY COMPLEX PAN-LIKE PROTEIN"/>
    <property type="match status" value="1"/>
</dbReference>
<feature type="compositionally biased region" description="Basic residues" evidence="2">
    <location>
        <begin position="32"/>
        <end position="51"/>
    </location>
</feature>
<organism evidence="3 4">
    <name type="scientific">Kalanchoe fedtschenkoi</name>
    <name type="common">Lavender scallops</name>
    <name type="synonym">South American air plant</name>
    <dbReference type="NCBI Taxonomy" id="63787"/>
    <lineage>
        <taxon>Eukaryota</taxon>
        <taxon>Viridiplantae</taxon>
        <taxon>Streptophyta</taxon>
        <taxon>Embryophyta</taxon>
        <taxon>Tracheophyta</taxon>
        <taxon>Spermatophyta</taxon>
        <taxon>Magnoliopsida</taxon>
        <taxon>eudicotyledons</taxon>
        <taxon>Gunneridae</taxon>
        <taxon>Pentapetalae</taxon>
        <taxon>Saxifragales</taxon>
        <taxon>Crassulaceae</taxon>
        <taxon>Kalanchoe</taxon>
    </lineage>
</organism>
<protein>
    <submittedName>
        <fullName evidence="3">Uncharacterized protein</fullName>
    </submittedName>
</protein>
<dbReference type="PANTHER" id="PTHR31071">
    <property type="entry name" value="GB|AAF24581.1"/>
    <property type="match status" value="1"/>
</dbReference>
<proteinExistence type="predicted"/>
<dbReference type="Gramene" id="Kaladp0048s0438.1.v1.1">
    <property type="protein sequence ID" value="Kaladp0048s0438.1.v1.1"/>
    <property type="gene ID" value="Kaladp0048s0438.v1.1"/>
</dbReference>
<feature type="region of interest" description="Disordered" evidence="2">
    <location>
        <begin position="1"/>
        <end position="83"/>
    </location>
</feature>
<name>A0A7N0TYR2_KALFE</name>
<evidence type="ECO:0000256" key="2">
    <source>
        <dbReference type="SAM" id="MobiDB-lite"/>
    </source>
</evidence>
<feature type="coiled-coil region" evidence="1">
    <location>
        <begin position="318"/>
        <end position="387"/>
    </location>
</feature>
<feature type="compositionally biased region" description="Polar residues" evidence="2">
    <location>
        <begin position="538"/>
        <end position="552"/>
    </location>
</feature>
<dbReference type="Proteomes" id="UP000594263">
    <property type="component" value="Unplaced"/>
</dbReference>
<evidence type="ECO:0000313" key="4">
    <source>
        <dbReference type="Proteomes" id="UP000594263"/>
    </source>
</evidence>
<dbReference type="OMA" id="MKMRDEV"/>
<sequence>MKISPKRGAIAGTETLEPAVEAADPNGGRKNGQIRRTGRRKVRTPKPIGRRSRPETPLLRWKFDDKEKEEVKEDDKEKEEEEEVAAVESEKKCGRRALKKDAVMVSARKLAAGLWKLQPDVAAGTGRENRRVSGAVTGQLGFQPGNGLGVLTDFHHGSGQNFKSPEVRQVRQSPQYGSRPKNGYMCKTFNPLFQIKPSVQISNSEMEGATKWDPICSKTLEDASQFYGYMKPCELQVSAVAVVSALELKLEQARARIQVLEHEHKSSKKKLESFLRKVSEEKAAWRSREHVKIRAIIYDVKSDLNMERKYRQRVEMVNSKLANELAEAKLLAKRYMQDYEKERKARELIEEVCEELAKEIGDDKEDAEALKKECMKIREDVEDERKMLQMAEVWREERVQMKLVDVKVAVEAKYSQMNRLVADLENFLKSRSATLDSKENKEAEMLQQAAASMNIQDVKDFSYEPSKAEDIFAVLEDVNMAQMNEKDIEACAYSPASNVSKVHGRSPQTGSHRRNNIQRRGNGCGNDGDLEGEESGWETVSQLEDPGSSDSPDCSVRSVNKGRRNSTASGSVTEWEDKMGQVPKITEITEVSPLRQPKKGSTVSRLWKHPNSGDNFKIVSVEGVNDRLSDGRQSNGSIHSLDKGSVKGVHSPSYLMSWSSPDSRNPNYHKGMKGCIEWPRGAMKSSLKAKLMAARIESQKVQLRQVLKQKD</sequence>
<evidence type="ECO:0000256" key="1">
    <source>
        <dbReference type="SAM" id="Coils"/>
    </source>
</evidence>
<feature type="region of interest" description="Disordered" evidence="2">
    <location>
        <begin position="498"/>
        <end position="583"/>
    </location>
</feature>
<dbReference type="EnsemblPlants" id="Kaladp0048s0438.1.v1.1">
    <property type="protein sequence ID" value="Kaladp0048s0438.1.v1.1"/>
    <property type="gene ID" value="Kaladp0048s0438.v1.1"/>
</dbReference>